<dbReference type="Gene3D" id="2.60.40.10">
    <property type="entry name" value="Immunoglobulins"/>
    <property type="match status" value="1"/>
</dbReference>
<evidence type="ECO:0000313" key="3">
    <source>
        <dbReference type="Proteomes" id="UP000198324"/>
    </source>
</evidence>
<name>A0A239A6C7_9BACT</name>
<dbReference type="RefSeq" id="WP_327438374.1">
    <property type="nucleotide sequence ID" value="NZ_FZOC01000003.1"/>
</dbReference>
<protein>
    <recommendedName>
        <fullName evidence="4">Carboxypeptidase regulatory-like domain-containing protein</fullName>
    </recommendedName>
</protein>
<evidence type="ECO:0000256" key="1">
    <source>
        <dbReference type="SAM" id="SignalP"/>
    </source>
</evidence>
<dbReference type="InterPro" id="IPR013783">
    <property type="entry name" value="Ig-like_fold"/>
</dbReference>
<evidence type="ECO:0008006" key="4">
    <source>
        <dbReference type="Google" id="ProtNLM"/>
    </source>
</evidence>
<keyword evidence="3" id="KW-1185">Reference proteome</keyword>
<keyword evidence="1" id="KW-0732">Signal</keyword>
<feature type="signal peptide" evidence="1">
    <location>
        <begin position="1"/>
        <end position="23"/>
    </location>
</feature>
<sequence length="106" mass="10818">MMKKIFTGATMTALLLVSALAWAHAPQCACSDNGDGTITCQGGFSNGASAAGVKMSVADASGKIVAEGKMNQDSEFSFKKPDGAYVVKFEAGRGHGLEVKSSAIGK</sequence>
<accession>A0A239A6C7</accession>
<reference evidence="2 3" key="1">
    <citation type="submission" date="2017-06" db="EMBL/GenBank/DDBJ databases">
        <authorList>
            <person name="Kim H.J."/>
            <person name="Triplett B.A."/>
        </authorList>
    </citation>
    <scope>NUCLEOTIDE SEQUENCE [LARGE SCALE GENOMIC DNA]</scope>
    <source>
        <strain evidence="2 3">DSM 13116</strain>
    </source>
</reference>
<dbReference type="AlphaFoldDB" id="A0A239A6C7"/>
<dbReference type="Proteomes" id="UP000198324">
    <property type="component" value="Unassembled WGS sequence"/>
</dbReference>
<gene>
    <name evidence="2" type="ORF">SAMN04488503_1862</name>
</gene>
<proteinExistence type="predicted"/>
<evidence type="ECO:0000313" key="2">
    <source>
        <dbReference type="EMBL" id="SNR91100.1"/>
    </source>
</evidence>
<dbReference type="EMBL" id="FZOC01000003">
    <property type="protein sequence ID" value="SNR91100.1"/>
    <property type="molecule type" value="Genomic_DNA"/>
</dbReference>
<feature type="chain" id="PRO_5012850882" description="Carboxypeptidase regulatory-like domain-containing protein" evidence="1">
    <location>
        <begin position="24"/>
        <end position="106"/>
    </location>
</feature>
<organism evidence="2 3">
    <name type="scientific">Humidesulfovibrio mexicanus</name>
    <dbReference type="NCBI Taxonomy" id="147047"/>
    <lineage>
        <taxon>Bacteria</taxon>
        <taxon>Pseudomonadati</taxon>
        <taxon>Thermodesulfobacteriota</taxon>
        <taxon>Desulfovibrionia</taxon>
        <taxon>Desulfovibrionales</taxon>
        <taxon>Desulfovibrionaceae</taxon>
        <taxon>Humidesulfovibrio</taxon>
    </lineage>
</organism>